<name>A0A9Q0HBS4_9MAGN</name>
<gene>
    <name evidence="2" type="ORF">NE237_023207</name>
</gene>
<keyword evidence="3" id="KW-1185">Reference proteome</keyword>
<accession>A0A9Q0HBS4</accession>
<feature type="compositionally biased region" description="Acidic residues" evidence="1">
    <location>
        <begin position="25"/>
        <end position="51"/>
    </location>
</feature>
<dbReference type="AlphaFoldDB" id="A0A9Q0HBS4"/>
<evidence type="ECO:0000313" key="2">
    <source>
        <dbReference type="EMBL" id="KAJ4963268.1"/>
    </source>
</evidence>
<comment type="caution">
    <text evidence="2">The sequence shown here is derived from an EMBL/GenBank/DDBJ whole genome shotgun (WGS) entry which is preliminary data.</text>
</comment>
<reference evidence="2" key="1">
    <citation type="journal article" date="2023" name="Plant J.">
        <title>The genome of the king protea, Protea cynaroides.</title>
        <authorList>
            <person name="Chang J."/>
            <person name="Duong T.A."/>
            <person name="Schoeman C."/>
            <person name="Ma X."/>
            <person name="Roodt D."/>
            <person name="Barker N."/>
            <person name="Li Z."/>
            <person name="Van de Peer Y."/>
            <person name="Mizrachi E."/>
        </authorList>
    </citation>
    <scope>NUCLEOTIDE SEQUENCE</scope>
    <source>
        <tissue evidence="2">Young leaves</tissue>
    </source>
</reference>
<proteinExistence type="predicted"/>
<protein>
    <submittedName>
        <fullName evidence="2">Uncharacterized protein</fullName>
    </submittedName>
</protein>
<evidence type="ECO:0000313" key="3">
    <source>
        <dbReference type="Proteomes" id="UP001141806"/>
    </source>
</evidence>
<evidence type="ECO:0000256" key="1">
    <source>
        <dbReference type="SAM" id="MobiDB-lite"/>
    </source>
</evidence>
<organism evidence="2 3">
    <name type="scientific">Protea cynaroides</name>
    <dbReference type="NCBI Taxonomy" id="273540"/>
    <lineage>
        <taxon>Eukaryota</taxon>
        <taxon>Viridiplantae</taxon>
        <taxon>Streptophyta</taxon>
        <taxon>Embryophyta</taxon>
        <taxon>Tracheophyta</taxon>
        <taxon>Spermatophyta</taxon>
        <taxon>Magnoliopsida</taxon>
        <taxon>Proteales</taxon>
        <taxon>Proteaceae</taxon>
        <taxon>Protea</taxon>
    </lineage>
</organism>
<sequence length="109" mass="12292">MQEHRKFLASVLQGGDSKSQTIQENENDEDEENDADNEIEIEEALESEFDESQLGKSQKASVELPKTTLGTDPHLFSTTQFGLINGFTQHQLGQLYCSLHKHVPMKSKE</sequence>
<feature type="region of interest" description="Disordered" evidence="1">
    <location>
        <begin position="1"/>
        <end position="68"/>
    </location>
</feature>
<dbReference type="EMBL" id="JAMYWD010000008">
    <property type="protein sequence ID" value="KAJ4963268.1"/>
    <property type="molecule type" value="Genomic_DNA"/>
</dbReference>
<dbReference type="Proteomes" id="UP001141806">
    <property type="component" value="Unassembled WGS sequence"/>
</dbReference>